<dbReference type="AlphaFoldDB" id="A0A7V7QJ53"/>
<dbReference type="RefSeq" id="WP_151144082.1">
    <property type="nucleotide sequence ID" value="NZ_WAGX01000005.1"/>
</dbReference>
<comment type="caution">
    <text evidence="1">The sequence shown here is derived from an EMBL/GenBank/DDBJ whole genome shotgun (WGS) entry which is preliminary data.</text>
</comment>
<dbReference type="EMBL" id="WAGX01000005">
    <property type="protein sequence ID" value="KAB1437582.1"/>
    <property type="molecule type" value="Genomic_DNA"/>
</dbReference>
<sequence length="186" mass="22035">MYQMINDKLRIMSCGIDDLSDKRKEVIVKVFNGDSIEALSMFYDQEDDMIVLNYDNKNYEFIKSFAENYLEMNREHRGDVIQRISNLKSQKHILEMVNVLDSVYWIRKCKQEEEEARKFQKILKRQSVAAFGEAAPMLEALRRVDTCESEFFFDWNPFMFGYIQGVRSERDRRKKAALKKAGALNE</sequence>
<accession>A0A7V7QJ53</accession>
<keyword evidence="2" id="KW-1185">Reference proteome</keyword>
<protein>
    <submittedName>
        <fullName evidence="1">Uncharacterized protein</fullName>
    </submittedName>
</protein>
<evidence type="ECO:0000313" key="2">
    <source>
        <dbReference type="Proteomes" id="UP000461768"/>
    </source>
</evidence>
<reference evidence="1 2" key="1">
    <citation type="submission" date="2019-09" db="EMBL/GenBank/DDBJ databases">
        <authorList>
            <person name="Valk L.C."/>
        </authorList>
    </citation>
    <scope>NUCLEOTIDE SEQUENCE [LARGE SCALE GENOMIC DNA]</scope>
    <source>
        <strain evidence="1">GalUA</strain>
    </source>
</reference>
<dbReference type="Proteomes" id="UP000461768">
    <property type="component" value="Unassembled WGS sequence"/>
</dbReference>
<evidence type="ECO:0000313" key="1">
    <source>
        <dbReference type="EMBL" id="KAB1437582.1"/>
    </source>
</evidence>
<name>A0A7V7QJ53_9FIRM</name>
<proteinExistence type="predicted"/>
<organism evidence="1 2">
    <name type="scientific">Candidatus Galacturonatibacter soehngenii</name>
    <dbReference type="NCBI Taxonomy" id="2307010"/>
    <lineage>
        <taxon>Bacteria</taxon>
        <taxon>Bacillati</taxon>
        <taxon>Bacillota</taxon>
        <taxon>Clostridia</taxon>
        <taxon>Lachnospirales</taxon>
        <taxon>Lachnospiraceae</taxon>
        <taxon>Candidatus Galacturonatibacter</taxon>
    </lineage>
</organism>
<gene>
    <name evidence="1" type="ORF">F7O84_08220</name>
</gene>
<dbReference type="OrthoDB" id="2048855at2"/>
<reference evidence="1 2" key="2">
    <citation type="submission" date="2020-02" db="EMBL/GenBank/DDBJ databases">
        <title>Candidatus Galacturonibacter soehngenii shows hetero-acetogenic catabolism of galacturonic acid but lacks a canonical carbon monoxide dehydrogenase/acetyl-CoA synthase complex.</title>
        <authorList>
            <person name="Diender M."/>
            <person name="Stouten G.R."/>
            <person name="Petersen J.F."/>
            <person name="Nielsen P.H."/>
            <person name="Dueholm M.S."/>
            <person name="Pronk J.T."/>
            <person name="Van Loosdrecht M.C.M."/>
        </authorList>
    </citation>
    <scope>NUCLEOTIDE SEQUENCE [LARGE SCALE GENOMIC DNA]</scope>
    <source>
        <strain evidence="1">GalUA</strain>
    </source>
</reference>